<dbReference type="EMBL" id="FPHC01000064">
    <property type="protein sequence ID" value="SFV61818.1"/>
    <property type="molecule type" value="Genomic_DNA"/>
</dbReference>
<dbReference type="InterPro" id="IPR036425">
    <property type="entry name" value="MoaB/Mog-like_dom_sf"/>
</dbReference>
<dbReference type="SUPFAM" id="SSF53218">
    <property type="entry name" value="Molybdenum cofactor biosynthesis proteins"/>
    <property type="match status" value="1"/>
</dbReference>
<sequence length="255" mass="28993">MGQAKVFALIIGTEILNRRRVDKHFDFVSTTLLSYGQKLAGSFIIEDDPALIIQTIRFISSQPNAILFSFGGIGSTPDDHTRKCAAVALRDGELVTNQEVKKVIEDRLKERAYPHPIKMAELPKRVELIENSFNGMPAFSIDDRYYFMPGFPEMSHPMVTEISKRLFKTKSTYHRYTLTARCKENLLIDVMNQMPDSVEFSSLPKYHDDGWSVTISVASHNDIEAMNAFKLYTDELDREAIPYILEDNSEGSSKI</sequence>
<organism evidence="2">
    <name type="scientific">hydrothermal vent metagenome</name>
    <dbReference type="NCBI Taxonomy" id="652676"/>
    <lineage>
        <taxon>unclassified sequences</taxon>
        <taxon>metagenomes</taxon>
        <taxon>ecological metagenomes</taxon>
    </lineage>
</organism>
<dbReference type="PANTHER" id="PTHR13939:SF0">
    <property type="entry name" value="NMN AMIDOHYDROLASE-LIKE PROTEIN YFAY"/>
    <property type="match status" value="1"/>
</dbReference>
<accession>A0A1W1C7I4</accession>
<dbReference type="SMART" id="SM00852">
    <property type="entry name" value="MoCF_biosynth"/>
    <property type="match status" value="1"/>
</dbReference>
<evidence type="ECO:0000259" key="1">
    <source>
        <dbReference type="SMART" id="SM00852"/>
    </source>
</evidence>
<dbReference type="InterPro" id="IPR050101">
    <property type="entry name" value="CinA"/>
</dbReference>
<protein>
    <submittedName>
        <fullName evidence="2">CinA-related protein</fullName>
    </submittedName>
</protein>
<dbReference type="Gene3D" id="3.40.980.10">
    <property type="entry name" value="MoaB/Mog-like domain"/>
    <property type="match status" value="1"/>
</dbReference>
<dbReference type="PANTHER" id="PTHR13939">
    <property type="entry name" value="NICOTINAMIDE-NUCLEOTIDE AMIDOHYDROLASE PNCC"/>
    <property type="match status" value="1"/>
</dbReference>
<gene>
    <name evidence="2" type="ORF">MNB_SV-6-1028</name>
</gene>
<evidence type="ECO:0000313" key="2">
    <source>
        <dbReference type="EMBL" id="SFV61818.1"/>
    </source>
</evidence>
<dbReference type="AlphaFoldDB" id="A0A1W1C7I4"/>
<dbReference type="InterPro" id="IPR001453">
    <property type="entry name" value="MoaB/Mog_dom"/>
</dbReference>
<reference evidence="2" key="1">
    <citation type="submission" date="2016-10" db="EMBL/GenBank/DDBJ databases">
        <authorList>
            <person name="de Groot N.N."/>
        </authorList>
    </citation>
    <scope>NUCLEOTIDE SEQUENCE</scope>
</reference>
<proteinExistence type="predicted"/>
<name>A0A1W1C7I4_9ZZZZ</name>
<dbReference type="Pfam" id="PF00994">
    <property type="entry name" value="MoCF_biosynth"/>
    <property type="match status" value="1"/>
</dbReference>
<feature type="domain" description="MoaB/Mog" evidence="1">
    <location>
        <begin position="7"/>
        <end position="170"/>
    </location>
</feature>